<gene>
    <name evidence="2" type="ORF">THOM_0946</name>
</gene>
<evidence type="ECO:0000313" key="2">
    <source>
        <dbReference type="EMBL" id="ELQ76083.1"/>
    </source>
</evidence>
<dbReference type="EMBL" id="JH993877">
    <property type="protein sequence ID" value="ELQ76083.1"/>
    <property type="molecule type" value="Genomic_DNA"/>
</dbReference>
<dbReference type="VEuPathDB" id="MicrosporidiaDB:THOM_0946"/>
<reference evidence="2 3" key="1">
    <citation type="journal article" date="2012" name="PLoS Pathog.">
        <title>The genome of the obligate intracellular parasite Trachipleistophora hominis: new insights into microsporidian genome dynamics and reductive evolution.</title>
        <authorList>
            <person name="Heinz E."/>
            <person name="Williams T.A."/>
            <person name="Nakjang S."/>
            <person name="Noel C.J."/>
            <person name="Swan D.C."/>
            <person name="Goldberg A.V."/>
            <person name="Harris S.R."/>
            <person name="Weinmaier T."/>
            <person name="Markert S."/>
            <person name="Becher D."/>
            <person name="Bernhardt J."/>
            <person name="Dagan T."/>
            <person name="Hacker C."/>
            <person name="Lucocq J.M."/>
            <person name="Schweder T."/>
            <person name="Rattei T."/>
            <person name="Hall N."/>
            <person name="Hirt R.P."/>
            <person name="Embley T.M."/>
        </authorList>
    </citation>
    <scope>NUCLEOTIDE SEQUENCE [LARGE SCALE GENOMIC DNA]</scope>
</reference>
<dbReference type="InParanoid" id="L7JX85"/>
<evidence type="ECO:0000256" key="1">
    <source>
        <dbReference type="SAM" id="MobiDB-lite"/>
    </source>
</evidence>
<dbReference type="Proteomes" id="UP000011185">
    <property type="component" value="Unassembled WGS sequence"/>
</dbReference>
<evidence type="ECO:0000313" key="3">
    <source>
        <dbReference type="Proteomes" id="UP000011185"/>
    </source>
</evidence>
<dbReference type="AlphaFoldDB" id="L7JX85"/>
<keyword evidence="3" id="KW-1185">Reference proteome</keyword>
<name>L7JX85_TRAHO</name>
<organism evidence="2 3">
    <name type="scientific">Trachipleistophora hominis</name>
    <name type="common">Microsporidian parasite</name>
    <dbReference type="NCBI Taxonomy" id="72359"/>
    <lineage>
        <taxon>Eukaryota</taxon>
        <taxon>Fungi</taxon>
        <taxon>Fungi incertae sedis</taxon>
        <taxon>Microsporidia</taxon>
        <taxon>Pleistophoridae</taxon>
        <taxon>Trachipleistophora</taxon>
    </lineage>
</organism>
<sequence length="121" mass="13867">MSSPGDLRKQSIKMGFDKFSVFRSLWSRNHRQSATYSEMNADSFSETSDLGCLSDPGTDIRTNDDIFSKPLSSDICRKQSSRKGHDNFPSSESTNSTDLRKWMFQCRKYNNIPQRPDAEKV</sequence>
<dbReference type="HOGENOM" id="CLU_2039702_0_0_1"/>
<protein>
    <submittedName>
        <fullName evidence="2">Uncharacterized protein</fullName>
    </submittedName>
</protein>
<proteinExistence type="predicted"/>
<accession>L7JX85</accession>
<feature type="region of interest" description="Disordered" evidence="1">
    <location>
        <begin position="77"/>
        <end position="96"/>
    </location>
</feature>